<keyword evidence="1" id="KW-0812">Transmembrane</keyword>
<dbReference type="EMBL" id="SJPY01000006">
    <property type="protein sequence ID" value="TWU38687.1"/>
    <property type="molecule type" value="Genomic_DNA"/>
</dbReference>
<evidence type="ECO:0000256" key="1">
    <source>
        <dbReference type="SAM" id="Phobius"/>
    </source>
</evidence>
<gene>
    <name evidence="2" type="ORF">Q31b_37650</name>
</gene>
<name>A0A5C6DS24_9BACT</name>
<keyword evidence="3" id="KW-1185">Reference proteome</keyword>
<sequence>MLLGSLGMALYCYLDPNAFGNLGKESGINLRLFLLTAGLVPQAGLGLLMIWFGMPNRSRMRTWRVARTTIKQIVEN</sequence>
<reference evidence="2 3" key="1">
    <citation type="submission" date="2019-02" db="EMBL/GenBank/DDBJ databases">
        <title>Deep-cultivation of Planctomycetes and their phenomic and genomic characterization uncovers novel biology.</title>
        <authorList>
            <person name="Wiegand S."/>
            <person name="Jogler M."/>
            <person name="Boedeker C."/>
            <person name="Pinto D."/>
            <person name="Vollmers J."/>
            <person name="Rivas-Marin E."/>
            <person name="Kohn T."/>
            <person name="Peeters S.H."/>
            <person name="Heuer A."/>
            <person name="Rast P."/>
            <person name="Oberbeckmann S."/>
            <person name="Bunk B."/>
            <person name="Jeske O."/>
            <person name="Meyerdierks A."/>
            <person name="Storesund J.E."/>
            <person name="Kallscheuer N."/>
            <person name="Luecker S."/>
            <person name="Lage O.M."/>
            <person name="Pohl T."/>
            <person name="Merkel B.J."/>
            <person name="Hornburger P."/>
            <person name="Mueller R.-W."/>
            <person name="Bruemmer F."/>
            <person name="Labrenz M."/>
            <person name="Spormann A.M."/>
            <person name="Op Den Camp H."/>
            <person name="Overmann J."/>
            <person name="Amann R."/>
            <person name="Jetten M.S.M."/>
            <person name="Mascher T."/>
            <person name="Medema M.H."/>
            <person name="Devos D.P."/>
            <person name="Kaster A.-K."/>
            <person name="Ovreas L."/>
            <person name="Rohde M."/>
            <person name="Galperin M.Y."/>
            <person name="Jogler C."/>
        </authorList>
    </citation>
    <scope>NUCLEOTIDE SEQUENCE [LARGE SCALE GENOMIC DNA]</scope>
    <source>
        <strain evidence="2 3">Q31b</strain>
    </source>
</reference>
<feature type="transmembrane region" description="Helical" evidence="1">
    <location>
        <begin position="30"/>
        <end position="54"/>
    </location>
</feature>
<keyword evidence="1" id="KW-0472">Membrane</keyword>
<protein>
    <submittedName>
        <fullName evidence="2">Uncharacterized protein</fullName>
    </submittedName>
</protein>
<dbReference type="Proteomes" id="UP000315471">
    <property type="component" value="Unassembled WGS sequence"/>
</dbReference>
<comment type="caution">
    <text evidence="2">The sequence shown here is derived from an EMBL/GenBank/DDBJ whole genome shotgun (WGS) entry which is preliminary data.</text>
</comment>
<evidence type="ECO:0000313" key="3">
    <source>
        <dbReference type="Proteomes" id="UP000315471"/>
    </source>
</evidence>
<organism evidence="2 3">
    <name type="scientific">Novipirellula aureliae</name>
    <dbReference type="NCBI Taxonomy" id="2527966"/>
    <lineage>
        <taxon>Bacteria</taxon>
        <taxon>Pseudomonadati</taxon>
        <taxon>Planctomycetota</taxon>
        <taxon>Planctomycetia</taxon>
        <taxon>Pirellulales</taxon>
        <taxon>Pirellulaceae</taxon>
        <taxon>Novipirellula</taxon>
    </lineage>
</organism>
<evidence type="ECO:0000313" key="2">
    <source>
        <dbReference type="EMBL" id="TWU38687.1"/>
    </source>
</evidence>
<proteinExistence type="predicted"/>
<accession>A0A5C6DS24</accession>
<dbReference type="AlphaFoldDB" id="A0A5C6DS24"/>
<keyword evidence="1" id="KW-1133">Transmembrane helix</keyword>